<evidence type="ECO:0000256" key="1">
    <source>
        <dbReference type="SAM" id="MobiDB-lite"/>
    </source>
</evidence>
<proteinExistence type="predicted"/>
<accession>A0A8H8R9F8</accession>
<sequence length="137" mass="14509">MPPSNILSQLRLAGIRVPQTSMRHFSQHRSSQYPRKDSQNKDSIDTEATEYTKSGTDDQTAANEDAAFNPDITSPEAEKKAAGKGNEGKTNGNPLEVSPANRDISHQTDGQHAGAENSRGGSGKQSGFGGPQKKGGS</sequence>
<name>A0A8H8R9F8_9HELO</name>
<dbReference type="PANTHER" id="PTHR42090:SF1">
    <property type="match status" value="1"/>
</dbReference>
<gene>
    <name evidence="2" type="ORF">LHYA1_G000206</name>
</gene>
<dbReference type="RefSeq" id="XP_031009820.1">
    <property type="nucleotide sequence ID" value="XM_031145200.1"/>
</dbReference>
<comment type="caution">
    <text evidence="2">The sequence shown here is derived from an EMBL/GenBank/DDBJ whole genome shotgun (WGS) entry which is preliminary data.</text>
</comment>
<organism evidence="2 3">
    <name type="scientific">Lachnellula hyalina</name>
    <dbReference type="NCBI Taxonomy" id="1316788"/>
    <lineage>
        <taxon>Eukaryota</taxon>
        <taxon>Fungi</taxon>
        <taxon>Dikarya</taxon>
        <taxon>Ascomycota</taxon>
        <taxon>Pezizomycotina</taxon>
        <taxon>Leotiomycetes</taxon>
        <taxon>Helotiales</taxon>
        <taxon>Lachnaceae</taxon>
        <taxon>Lachnellula</taxon>
    </lineage>
</organism>
<feature type="compositionally biased region" description="Polar residues" evidence="1">
    <location>
        <begin position="49"/>
        <end position="62"/>
    </location>
</feature>
<reference evidence="2 3" key="1">
    <citation type="submission" date="2018-05" db="EMBL/GenBank/DDBJ databases">
        <title>Genome sequencing and assembly of the regulated plant pathogen Lachnellula willkommii and related sister species for the development of diagnostic species identification markers.</title>
        <authorList>
            <person name="Giroux E."/>
            <person name="Bilodeau G."/>
        </authorList>
    </citation>
    <scope>NUCLEOTIDE SEQUENCE [LARGE SCALE GENOMIC DNA]</scope>
    <source>
        <strain evidence="2 3">CBS 185.66</strain>
    </source>
</reference>
<feature type="compositionally biased region" description="Polar residues" evidence="1">
    <location>
        <begin position="18"/>
        <end position="33"/>
    </location>
</feature>
<dbReference type="EMBL" id="QGMH01000002">
    <property type="protein sequence ID" value="TVY31036.1"/>
    <property type="molecule type" value="Genomic_DNA"/>
</dbReference>
<dbReference type="PANTHER" id="PTHR42090">
    <property type="match status" value="1"/>
</dbReference>
<protein>
    <submittedName>
        <fullName evidence="2">Uncharacterized protein</fullName>
    </submittedName>
</protein>
<dbReference type="Proteomes" id="UP000431533">
    <property type="component" value="Unassembled WGS sequence"/>
</dbReference>
<evidence type="ECO:0000313" key="2">
    <source>
        <dbReference type="EMBL" id="TVY31036.1"/>
    </source>
</evidence>
<dbReference type="OrthoDB" id="4220319at2759"/>
<feature type="compositionally biased region" description="Basic and acidic residues" evidence="1">
    <location>
        <begin position="34"/>
        <end position="44"/>
    </location>
</feature>
<dbReference type="GeneID" id="41980404"/>
<feature type="region of interest" description="Disordered" evidence="1">
    <location>
        <begin position="16"/>
        <end position="137"/>
    </location>
</feature>
<keyword evidence="3" id="KW-1185">Reference proteome</keyword>
<feature type="compositionally biased region" description="Gly residues" evidence="1">
    <location>
        <begin position="120"/>
        <end position="137"/>
    </location>
</feature>
<evidence type="ECO:0000313" key="3">
    <source>
        <dbReference type="Proteomes" id="UP000431533"/>
    </source>
</evidence>
<dbReference type="AlphaFoldDB" id="A0A8H8R9F8"/>